<dbReference type="Gene3D" id="1.10.287.950">
    <property type="entry name" value="Methyl-accepting chemotaxis protein"/>
    <property type="match status" value="1"/>
</dbReference>
<evidence type="ECO:0000259" key="5">
    <source>
        <dbReference type="PROSITE" id="PS50111"/>
    </source>
</evidence>
<dbReference type="InterPro" id="IPR024478">
    <property type="entry name" value="HlyB_4HB_MCP"/>
</dbReference>
<keyword evidence="1 2" id="KW-0807">Transducer</keyword>
<dbReference type="InterPro" id="IPR004089">
    <property type="entry name" value="MCPsignal_dom"/>
</dbReference>
<accession>A0ABT2MQ35</accession>
<dbReference type="PANTHER" id="PTHR32089:SF112">
    <property type="entry name" value="LYSOZYME-LIKE PROTEIN-RELATED"/>
    <property type="match status" value="1"/>
</dbReference>
<dbReference type="SUPFAM" id="SSF58104">
    <property type="entry name" value="Methyl-accepting chemotaxis protein (MCP) signaling domain"/>
    <property type="match status" value="1"/>
</dbReference>
<dbReference type="Pfam" id="PF12729">
    <property type="entry name" value="4HB_MCP_1"/>
    <property type="match status" value="1"/>
</dbReference>
<proteinExistence type="predicted"/>
<dbReference type="RefSeq" id="WP_368005334.1">
    <property type="nucleotide sequence ID" value="NZ_JAMXFF010000004.1"/>
</dbReference>
<keyword evidence="4" id="KW-1133">Transmembrane helix</keyword>
<evidence type="ECO:0000256" key="3">
    <source>
        <dbReference type="SAM" id="Coils"/>
    </source>
</evidence>
<sequence>MRLGRKLYIGFAIPTLCLAGLGIYSLISFANIDRQVETIYDDRVVPLQQLKVISDDYGISVIDAVNKADQGLWTMEQAFQSVRTARDRIEVNWQAYQGTQLTPEEVRLIREVEELFIRADRDIERLQLALQTGDRARVSEFNGYLYNVIDPLTEKISELINLQLEIAQQEREKAAEVYQRTQIIFIPLLSLALVIGSPLGFAIIRGAIAATLTDIINTLASTSTQIASATTEQEQIAQQQAGSVHQTSIAMEQLNRSAAQAADQAIASATGAKQALTLTGSGTQAVDRTLAEMTKLNQTVGVMRSRVDELSQRANQIGAIAGLASDLASQTRVLALNAAVEAARAGEQGKGFGVVATEIRKLADQSHRSAEKINLLVTDIEKALKSTVLASSESSESVTEGIRIVGETAATFEGVRNAINQVAVNVSQISLNSKEQATAIQQVLTAMNDLNQGASQSATGITQVKIGTQRLKEAALHLKSVV</sequence>
<feature type="domain" description="Methyl-accepting transducer" evidence="5">
    <location>
        <begin position="215"/>
        <end position="451"/>
    </location>
</feature>
<keyword evidence="4" id="KW-0812">Transmembrane</keyword>
<evidence type="ECO:0000313" key="7">
    <source>
        <dbReference type="Proteomes" id="UP001525890"/>
    </source>
</evidence>
<name>A0ABT2MQ35_9CYAN</name>
<dbReference type="SMART" id="SM00283">
    <property type="entry name" value="MA"/>
    <property type="match status" value="1"/>
</dbReference>
<gene>
    <name evidence="6" type="ORF">NG799_04765</name>
</gene>
<evidence type="ECO:0000256" key="2">
    <source>
        <dbReference type="PROSITE-ProRule" id="PRU00284"/>
    </source>
</evidence>
<reference evidence="6 7" key="1">
    <citation type="journal article" date="2022" name="Front. Microbiol.">
        <title>High genomic differentiation and limited gene flow indicate recent cryptic speciation within the genus Laspinema (cyanobacteria).</title>
        <authorList>
            <person name="Stanojkovic A."/>
            <person name="Skoupy S."/>
            <person name="Skaloud P."/>
            <person name="Dvorak P."/>
        </authorList>
    </citation>
    <scope>NUCLEOTIDE SEQUENCE [LARGE SCALE GENOMIC DNA]</scope>
    <source>
        <strain evidence="6 7">D2a</strain>
    </source>
</reference>
<dbReference type="PROSITE" id="PS50111">
    <property type="entry name" value="CHEMOTAXIS_TRANSDUC_2"/>
    <property type="match status" value="1"/>
</dbReference>
<keyword evidence="4" id="KW-0472">Membrane</keyword>
<dbReference type="EMBL" id="JAMXFF010000004">
    <property type="protein sequence ID" value="MCT7965646.1"/>
    <property type="molecule type" value="Genomic_DNA"/>
</dbReference>
<evidence type="ECO:0000256" key="1">
    <source>
        <dbReference type="ARBA" id="ARBA00023224"/>
    </source>
</evidence>
<feature type="transmembrane region" description="Helical" evidence="4">
    <location>
        <begin position="7"/>
        <end position="27"/>
    </location>
</feature>
<evidence type="ECO:0000256" key="4">
    <source>
        <dbReference type="SAM" id="Phobius"/>
    </source>
</evidence>
<comment type="caution">
    <text evidence="6">The sequence shown here is derived from an EMBL/GenBank/DDBJ whole genome shotgun (WGS) entry which is preliminary data.</text>
</comment>
<evidence type="ECO:0000313" key="6">
    <source>
        <dbReference type="EMBL" id="MCT7965646.1"/>
    </source>
</evidence>
<keyword evidence="3" id="KW-0175">Coiled coil</keyword>
<keyword evidence="7" id="KW-1185">Reference proteome</keyword>
<feature type="coiled-coil region" evidence="3">
    <location>
        <begin position="109"/>
        <end position="172"/>
    </location>
</feature>
<organism evidence="6 7">
    <name type="scientific">Laspinema palackyanum D2a</name>
    <dbReference type="NCBI Taxonomy" id="2953684"/>
    <lineage>
        <taxon>Bacteria</taxon>
        <taxon>Bacillati</taxon>
        <taxon>Cyanobacteriota</taxon>
        <taxon>Cyanophyceae</taxon>
        <taxon>Oscillatoriophycideae</taxon>
        <taxon>Oscillatoriales</taxon>
        <taxon>Laspinemataceae</taxon>
        <taxon>Laspinema</taxon>
        <taxon>Laspinema palackyanum</taxon>
    </lineage>
</organism>
<dbReference type="Proteomes" id="UP001525890">
    <property type="component" value="Unassembled WGS sequence"/>
</dbReference>
<dbReference type="PANTHER" id="PTHR32089">
    <property type="entry name" value="METHYL-ACCEPTING CHEMOTAXIS PROTEIN MCPB"/>
    <property type="match status" value="1"/>
</dbReference>
<dbReference type="Pfam" id="PF00015">
    <property type="entry name" value="MCPsignal"/>
    <property type="match status" value="1"/>
</dbReference>
<feature type="transmembrane region" description="Helical" evidence="4">
    <location>
        <begin position="183"/>
        <end position="204"/>
    </location>
</feature>
<protein>
    <submittedName>
        <fullName evidence="6">Methyl-accepting chemotaxis protein</fullName>
    </submittedName>
</protein>